<dbReference type="Pfam" id="PF00561">
    <property type="entry name" value="Abhydrolase_1"/>
    <property type="match status" value="1"/>
</dbReference>
<dbReference type="RefSeq" id="WP_255901881.1">
    <property type="nucleotide sequence ID" value="NZ_JAFMZO010000002.1"/>
</dbReference>
<organism evidence="2 3">
    <name type="scientific">Paradesertivirga mongoliensis</name>
    <dbReference type="NCBI Taxonomy" id="2100740"/>
    <lineage>
        <taxon>Bacteria</taxon>
        <taxon>Pseudomonadati</taxon>
        <taxon>Bacteroidota</taxon>
        <taxon>Sphingobacteriia</taxon>
        <taxon>Sphingobacteriales</taxon>
        <taxon>Sphingobacteriaceae</taxon>
        <taxon>Paradesertivirga</taxon>
    </lineage>
</organism>
<dbReference type="EMBL" id="JBHUHZ010000004">
    <property type="protein sequence ID" value="MFD2164451.1"/>
    <property type="molecule type" value="Genomic_DNA"/>
</dbReference>
<feature type="domain" description="AB hydrolase-1" evidence="1">
    <location>
        <begin position="25"/>
        <end position="254"/>
    </location>
</feature>
<dbReference type="InterPro" id="IPR000073">
    <property type="entry name" value="AB_hydrolase_1"/>
</dbReference>
<dbReference type="GO" id="GO:0016787">
    <property type="term" value="F:hydrolase activity"/>
    <property type="evidence" value="ECO:0007669"/>
    <property type="project" value="UniProtKB-KW"/>
</dbReference>
<dbReference type="SUPFAM" id="SSF53474">
    <property type="entry name" value="alpha/beta-Hydrolases"/>
    <property type="match status" value="1"/>
</dbReference>
<dbReference type="Proteomes" id="UP001597387">
    <property type="component" value="Unassembled WGS sequence"/>
</dbReference>
<sequence length="271" mass="29747">MEPLSTKISDISVSYLLKPSAKAGPTVVFIHGFPFNKSMWQSQMESLPDGVQGLVFDIRGFGESTTDHRFFSIDLFARDLIELIKALGLETCILCGISMGGYIALRALELSQDNIKGVILCDTNCIADGNESKLKRFTSIQQILNGQKNEFTEAFIKNVFAESTFGDNPDAISSVRKQISSTADETICSALLALASRTDTSASLANIKIPTLVIRGEGDKLMSEEHTRQLIDGIPGAEYESVPNSGHLPNLENPWHFNKTLNTFLNKHFLA</sequence>
<evidence type="ECO:0000313" key="3">
    <source>
        <dbReference type="Proteomes" id="UP001597387"/>
    </source>
</evidence>
<dbReference type="PANTHER" id="PTHR43798">
    <property type="entry name" value="MONOACYLGLYCEROL LIPASE"/>
    <property type="match status" value="1"/>
</dbReference>
<dbReference type="InterPro" id="IPR029058">
    <property type="entry name" value="AB_hydrolase_fold"/>
</dbReference>
<evidence type="ECO:0000313" key="2">
    <source>
        <dbReference type="EMBL" id="MFD2164451.1"/>
    </source>
</evidence>
<dbReference type="PRINTS" id="PR00111">
    <property type="entry name" value="ABHYDROLASE"/>
</dbReference>
<keyword evidence="2" id="KW-0378">Hydrolase</keyword>
<keyword evidence="3" id="KW-1185">Reference proteome</keyword>
<reference evidence="3" key="1">
    <citation type="journal article" date="2019" name="Int. J. Syst. Evol. Microbiol.">
        <title>The Global Catalogue of Microorganisms (GCM) 10K type strain sequencing project: providing services to taxonomists for standard genome sequencing and annotation.</title>
        <authorList>
            <consortium name="The Broad Institute Genomics Platform"/>
            <consortium name="The Broad Institute Genome Sequencing Center for Infectious Disease"/>
            <person name="Wu L."/>
            <person name="Ma J."/>
        </authorList>
    </citation>
    <scope>NUCLEOTIDE SEQUENCE [LARGE SCALE GENOMIC DNA]</scope>
    <source>
        <strain evidence="3">KCTC 42217</strain>
    </source>
</reference>
<gene>
    <name evidence="2" type="ORF">ACFSJU_18750</name>
</gene>
<dbReference type="Gene3D" id="3.40.50.1820">
    <property type="entry name" value="alpha/beta hydrolase"/>
    <property type="match status" value="1"/>
</dbReference>
<evidence type="ECO:0000259" key="1">
    <source>
        <dbReference type="Pfam" id="PF00561"/>
    </source>
</evidence>
<dbReference type="InterPro" id="IPR050266">
    <property type="entry name" value="AB_hydrolase_sf"/>
</dbReference>
<comment type="caution">
    <text evidence="2">The sequence shown here is derived from an EMBL/GenBank/DDBJ whole genome shotgun (WGS) entry which is preliminary data.</text>
</comment>
<accession>A0ABW4ZRI1</accession>
<proteinExistence type="predicted"/>
<name>A0ABW4ZRI1_9SPHI</name>
<protein>
    <submittedName>
        <fullName evidence="2">Alpha/beta fold hydrolase</fullName>
    </submittedName>
</protein>